<dbReference type="InterPro" id="IPR017861">
    <property type="entry name" value="KAE1/TsaD"/>
</dbReference>
<gene>
    <name evidence="6" type="primary">tsaD</name>
    <name evidence="8" type="ORF">A3G52_01225</name>
</gene>
<evidence type="ECO:0000313" key="8">
    <source>
        <dbReference type="EMBL" id="OHA42859.1"/>
    </source>
</evidence>
<dbReference type="GO" id="GO:0005506">
    <property type="term" value="F:iron ion binding"/>
    <property type="evidence" value="ECO:0007669"/>
    <property type="project" value="UniProtKB-UniRule"/>
</dbReference>
<dbReference type="EMBL" id="MHSK01000004">
    <property type="protein sequence ID" value="OHA42859.1"/>
    <property type="molecule type" value="Genomic_DNA"/>
</dbReference>
<sequence length="399" mass="43961">MIILAIETSCDETGISFINAEQARNGWKVEVKANELLSQIKTHAQYGGVFPMLAKREHAKNLIPLLKNALAKANLIYKEIGANLNTREISRILEREPDLFKLFMEYIPTINSPKIDAITVTYGPGLEPALWVGINFAKALSSAWNIPIIPANHMEGHIISALLTQDEFSKSTFQVSKPAFPALALLISGGHTELILMEEWGRYRMIGRTRDDAVGEAFDKVARILGLPYPGGPEISRLADLWRENSRFSAYMKDNHELLKLPRPMINSDDFDFSFSGLKTAVLYKIKKIPAPSKEIVSAIAVEFENAATEVLVAKARKAIEHFNVRTLIISGGVSANNFIRKSFAELGVEMDVAVLIPPPALATDNAIMIALAGMAEGLGMSRHPDEIRAVGNEELGDQ</sequence>
<dbReference type="HAMAP" id="MF_01445">
    <property type="entry name" value="TsaD"/>
    <property type="match status" value="1"/>
</dbReference>
<keyword evidence="2 6" id="KW-0819">tRNA processing</keyword>
<reference evidence="8 9" key="1">
    <citation type="journal article" date="2016" name="Nat. Commun.">
        <title>Thousands of microbial genomes shed light on interconnected biogeochemical processes in an aquifer system.</title>
        <authorList>
            <person name="Anantharaman K."/>
            <person name="Brown C.T."/>
            <person name="Hug L.A."/>
            <person name="Sharon I."/>
            <person name="Castelle C.J."/>
            <person name="Probst A.J."/>
            <person name="Thomas B.C."/>
            <person name="Singh A."/>
            <person name="Wilkins M.J."/>
            <person name="Karaoz U."/>
            <person name="Brodie E.L."/>
            <person name="Williams K.H."/>
            <person name="Hubbard S.S."/>
            <person name="Banfield J.F."/>
        </authorList>
    </citation>
    <scope>NUCLEOTIDE SEQUENCE [LARGE SCALE GENOMIC DNA]</scope>
</reference>
<dbReference type="EC" id="2.3.1.234" evidence="6"/>
<dbReference type="Pfam" id="PF00814">
    <property type="entry name" value="TsaD"/>
    <property type="match status" value="2"/>
</dbReference>
<name>A0A1G2P578_9BACT</name>
<comment type="subcellular location">
    <subcellularLocation>
        <location evidence="6">Cytoplasm</location>
    </subcellularLocation>
</comment>
<dbReference type="SUPFAM" id="SSF53067">
    <property type="entry name" value="Actin-like ATPase domain"/>
    <property type="match status" value="2"/>
</dbReference>
<evidence type="ECO:0000256" key="5">
    <source>
        <dbReference type="ARBA" id="ARBA00048117"/>
    </source>
</evidence>
<protein>
    <recommendedName>
        <fullName evidence="6">tRNA N6-adenosine threonylcarbamoyltransferase</fullName>
        <ecNumber evidence="6">2.3.1.234</ecNumber>
    </recommendedName>
    <alternativeName>
        <fullName evidence="6">N6-L-threonylcarbamoyladenine synthase</fullName>
        <shortName evidence="6">t(6)A synthase</shortName>
    </alternativeName>
    <alternativeName>
        <fullName evidence="6">t(6)A37 threonylcarbamoyladenosine biosynthesis protein TsaD</fullName>
    </alternativeName>
    <alternativeName>
        <fullName evidence="6">tRNA threonylcarbamoyladenosine biosynthesis protein TsaD</fullName>
    </alternativeName>
</protein>
<keyword evidence="3 6" id="KW-0479">Metal-binding</keyword>
<comment type="caution">
    <text evidence="8">The sequence shown here is derived from an EMBL/GenBank/DDBJ whole genome shotgun (WGS) entry which is preliminary data.</text>
</comment>
<dbReference type="GO" id="GO:0002949">
    <property type="term" value="P:tRNA threonylcarbamoyladenosine modification"/>
    <property type="evidence" value="ECO:0007669"/>
    <property type="project" value="UniProtKB-UniRule"/>
</dbReference>
<feature type="binding site" evidence="6">
    <location>
        <position position="219"/>
    </location>
    <ligand>
        <name>substrate</name>
    </ligand>
</feature>
<dbReference type="NCBIfam" id="TIGR00329">
    <property type="entry name" value="gcp_kae1"/>
    <property type="match status" value="1"/>
</dbReference>
<evidence type="ECO:0000256" key="2">
    <source>
        <dbReference type="ARBA" id="ARBA00022694"/>
    </source>
</evidence>
<feature type="binding site" evidence="6">
    <location>
        <position position="365"/>
    </location>
    <ligand>
        <name>Fe cation</name>
        <dbReference type="ChEBI" id="CHEBI:24875"/>
    </ligand>
</feature>
<dbReference type="AlphaFoldDB" id="A0A1G2P578"/>
<evidence type="ECO:0000256" key="1">
    <source>
        <dbReference type="ARBA" id="ARBA00022679"/>
    </source>
</evidence>
<dbReference type="GO" id="GO:0061711">
    <property type="term" value="F:tRNA N(6)-L-threonylcarbamoyladenine synthase activity"/>
    <property type="evidence" value="ECO:0007669"/>
    <property type="project" value="UniProtKB-EC"/>
</dbReference>
<evidence type="ECO:0000259" key="7">
    <source>
        <dbReference type="Pfam" id="PF00814"/>
    </source>
</evidence>
<comment type="caution">
    <text evidence="6">Lacks conserved residue(s) required for the propagation of feature annotation.</text>
</comment>
<feature type="domain" description="Gcp-like" evidence="7">
    <location>
        <begin position="31"/>
        <end position="80"/>
    </location>
</feature>
<dbReference type="PANTHER" id="PTHR11735">
    <property type="entry name" value="TRNA N6-ADENOSINE THREONYLCARBAMOYLTRANSFERASE"/>
    <property type="match status" value="1"/>
</dbReference>
<accession>A0A1G2P578</accession>
<dbReference type="InterPro" id="IPR022450">
    <property type="entry name" value="TsaD"/>
</dbReference>
<evidence type="ECO:0000313" key="9">
    <source>
        <dbReference type="Proteomes" id="UP000177269"/>
    </source>
</evidence>
<feature type="binding site" evidence="6">
    <location>
        <position position="153"/>
    </location>
    <ligand>
        <name>Fe cation</name>
        <dbReference type="ChEBI" id="CHEBI:24875"/>
    </ligand>
</feature>
<evidence type="ECO:0000256" key="6">
    <source>
        <dbReference type="HAMAP-Rule" id="MF_01445"/>
    </source>
</evidence>
<dbReference type="InterPro" id="IPR017860">
    <property type="entry name" value="Peptidase_M22_CS"/>
</dbReference>
<dbReference type="Gene3D" id="3.30.420.40">
    <property type="match status" value="3"/>
</dbReference>
<feature type="binding site" evidence="6">
    <location>
        <position position="157"/>
    </location>
    <ligand>
        <name>Fe cation</name>
        <dbReference type="ChEBI" id="CHEBI:24875"/>
    </ligand>
</feature>
<dbReference type="InterPro" id="IPR000905">
    <property type="entry name" value="Gcp-like_dom"/>
</dbReference>
<dbReference type="PANTHER" id="PTHR11735:SF6">
    <property type="entry name" value="TRNA N6-ADENOSINE THREONYLCARBAMOYLTRANSFERASE, MITOCHONDRIAL"/>
    <property type="match status" value="1"/>
</dbReference>
<feature type="domain" description="Gcp-like" evidence="7">
    <location>
        <begin position="112"/>
        <end position="371"/>
    </location>
</feature>
<feature type="binding site" evidence="6">
    <location>
        <position position="337"/>
    </location>
    <ligand>
        <name>substrate</name>
    </ligand>
</feature>
<feature type="binding site" evidence="6">
    <location>
        <begin position="186"/>
        <end position="190"/>
    </location>
    <ligand>
        <name>substrate</name>
    </ligand>
</feature>
<comment type="similarity">
    <text evidence="6">Belongs to the KAE1 / TsaD family.</text>
</comment>
<comment type="cofactor">
    <cofactor evidence="6">
        <name>Fe(2+)</name>
        <dbReference type="ChEBI" id="CHEBI:29033"/>
    </cofactor>
    <text evidence="6">Binds 1 Fe(2+) ion per subunit.</text>
</comment>
<evidence type="ECO:0000256" key="3">
    <source>
        <dbReference type="ARBA" id="ARBA00022723"/>
    </source>
</evidence>
<organism evidence="8 9">
    <name type="scientific">Candidatus Taylorbacteria bacterium RIFCSPLOWO2_12_FULL_43_20</name>
    <dbReference type="NCBI Taxonomy" id="1802332"/>
    <lineage>
        <taxon>Bacteria</taxon>
        <taxon>Candidatus Tayloriibacteriota</taxon>
    </lineage>
</organism>
<feature type="binding site" evidence="6">
    <location>
        <position position="232"/>
    </location>
    <ligand>
        <name>substrate</name>
    </ligand>
</feature>
<dbReference type="PROSITE" id="PS01016">
    <property type="entry name" value="GLYCOPROTEASE"/>
    <property type="match status" value="1"/>
</dbReference>
<keyword evidence="4 6" id="KW-0012">Acyltransferase</keyword>
<dbReference type="InterPro" id="IPR043129">
    <property type="entry name" value="ATPase_NBD"/>
</dbReference>
<proteinExistence type="inferred from homology"/>
<keyword evidence="6" id="KW-0963">Cytoplasm</keyword>
<evidence type="ECO:0000256" key="4">
    <source>
        <dbReference type="ARBA" id="ARBA00023315"/>
    </source>
</evidence>
<keyword evidence="6" id="KW-0408">Iron</keyword>
<comment type="catalytic activity">
    <reaction evidence="5 6">
        <text>L-threonylcarbamoyladenylate + adenosine(37) in tRNA = N(6)-L-threonylcarbamoyladenosine(37) in tRNA + AMP + H(+)</text>
        <dbReference type="Rhea" id="RHEA:37059"/>
        <dbReference type="Rhea" id="RHEA-COMP:10162"/>
        <dbReference type="Rhea" id="RHEA-COMP:10163"/>
        <dbReference type="ChEBI" id="CHEBI:15378"/>
        <dbReference type="ChEBI" id="CHEBI:73682"/>
        <dbReference type="ChEBI" id="CHEBI:74411"/>
        <dbReference type="ChEBI" id="CHEBI:74418"/>
        <dbReference type="ChEBI" id="CHEBI:456215"/>
        <dbReference type="EC" id="2.3.1.234"/>
    </reaction>
</comment>
<dbReference type="GO" id="GO:0005737">
    <property type="term" value="C:cytoplasm"/>
    <property type="evidence" value="ECO:0007669"/>
    <property type="project" value="UniProtKB-SubCell"/>
</dbReference>
<dbReference type="Proteomes" id="UP000177269">
    <property type="component" value="Unassembled WGS sequence"/>
</dbReference>
<comment type="function">
    <text evidence="6">Required for the formation of a threonylcarbamoyl group on adenosine at position 37 (t(6)A37) in tRNAs that read codons beginning with adenine. Is involved in the transfer of the threonylcarbamoyl moiety of threonylcarbamoyl-AMP (TC-AMP) to the N6 group of A37, together with TsaE and TsaB. TsaD likely plays a direct catalytic role in this reaction.</text>
</comment>
<keyword evidence="1 6" id="KW-0808">Transferase</keyword>